<evidence type="ECO:0000256" key="1">
    <source>
        <dbReference type="SAM" id="MobiDB-lite"/>
    </source>
</evidence>
<organism evidence="2 3">
    <name type="scientific">Rhipicephalus microplus</name>
    <name type="common">Cattle tick</name>
    <name type="synonym">Boophilus microplus</name>
    <dbReference type="NCBI Taxonomy" id="6941"/>
    <lineage>
        <taxon>Eukaryota</taxon>
        <taxon>Metazoa</taxon>
        <taxon>Ecdysozoa</taxon>
        <taxon>Arthropoda</taxon>
        <taxon>Chelicerata</taxon>
        <taxon>Arachnida</taxon>
        <taxon>Acari</taxon>
        <taxon>Parasitiformes</taxon>
        <taxon>Ixodida</taxon>
        <taxon>Ixodoidea</taxon>
        <taxon>Ixodidae</taxon>
        <taxon>Rhipicephalinae</taxon>
        <taxon>Rhipicephalus</taxon>
        <taxon>Boophilus</taxon>
    </lineage>
</organism>
<keyword evidence="3" id="KW-1185">Reference proteome</keyword>
<dbReference type="VEuPathDB" id="VectorBase:LOC119166976"/>
<feature type="compositionally biased region" description="Basic and acidic residues" evidence="1">
    <location>
        <begin position="409"/>
        <end position="421"/>
    </location>
</feature>
<dbReference type="EMBL" id="JABSTU010000006">
    <property type="protein sequence ID" value="KAH8028319.1"/>
    <property type="molecule type" value="Genomic_DNA"/>
</dbReference>
<reference evidence="2" key="1">
    <citation type="journal article" date="2020" name="Cell">
        <title>Large-Scale Comparative Analyses of Tick Genomes Elucidate Their Genetic Diversity and Vector Capacities.</title>
        <authorList>
            <consortium name="Tick Genome and Microbiome Consortium (TIGMIC)"/>
            <person name="Jia N."/>
            <person name="Wang J."/>
            <person name="Shi W."/>
            <person name="Du L."/>
            <person name="Sun Y."/>
            <person name="Zhan W."/>
            <person name="Jiang J.F."/>
            <person name="Wang Q."/>
            <person name="Zhang B."/>
            <person name="Ji P."/>
            <person name="Bell-Sakyi L."/>
            <person name="Cui X.M."/>
            <person name="Yuan T.T."/>
            <person name="Jiang B.G."/>
            <person name="Yang W.F."/>
            <person name="Lam T.T."/>
            <person name="Chang Q.C."/>
            <person name="Ding S.J."/>
            <person name="Wang X.J."/>
            <person name="Zhu J.G."/>
            <person name="Ruan X.D."/>
            <person name="Zhao L."/>
            <person name="Wei J.T."/>
            <person name="Ye R.Z."/>
            <person name="Que T.C."/>
            <person name="Du C.H."/>
            <person name="Zhou Y.H."/>
            <person name="Cheng J.X."/>
            <person name="Dai P.F."/>
            <person name="Guo W.B."/>
            <person name="Han X.H."/>
            <person name="Huang E.J."/>
            <person name="Li L.F."/>
            <person name="Wei W."/>
            <person name="Gao Y.C."/>
            <person name="Liu J.Z."/>
            <person name="Shao H.Z."/>
            <person name="Wang X."/>
            <person name="Wang C.C."/>
            <person name="Yang T.C."/>
            <person name="Huo Q.B."/>
            <person name="Li W."/>
            <person name="Chen H.Y."/>
            <person name="Chen S.E."/>
            <person name="Zhou L.G."/>
            <person name="Ni X.B."/>
            <person name="Tian J.H."/>
            <person name="Sheng Y."/>
            <person name="Liu T."/>
            <person name="Pan Y.S."/>
            <person name="Xia L.Y."/>
            <person name="Li J."/>
            <person name="Zhao F."/>
            <person name="Cao W.C."/>
        </authorList>
    </citation>
    <scope>NUCLEOTIDE SEQUENCE</scope>
    <source>
        <strain evidence="2">Rmic-2018</strain>
    </source>
</reference>
<feature type="region of interest" description="Disordered" evidence="1">
    <location>
        <begin position="562"/>
        <end position="606"/>
    </location>
</feature>
<feature type="region of interest" description="Disordered" evidence="1">
    <location>
        <begin position="305"/>
        <end position="344"/>
    </location>
</feature>
<feature type="compositionally biased region" description="Polar residues" evidence="1">
    <location>
        <begin position="180"/>
        <end position="192"/>
    </location>
</feature>
<dbReference type="Proteomes" id="UP000821866">
    <property type="component" value="Chromosome 4"/>
</dbReference>
<protein>
    <submittedName>
        <fullName evidence="2">Uncharacterized protein</fullName>
    </submittedName>
</protein>
<feature type="compositionally biased region" description="Basic and acidic residues" evidence="1">
    <location>
        <begin position="308"/>
        <end position="325"/>
    </location>
</feature>
<dbReference type="OrthoDB" id="6499705at2759"/>
<comment type="caution">
    <text evidence="2">The sequence shown here is derived from an EMBL/GenBank/DDBJ whole genome shotgun (WGS) entry which is preliminary data.</text>
</comment>
<evidence type="ECO:0000313" key="3">
    <source>
        <dbReference type="Proteomes" id="UP000821866"/>
    </source>
</evidence>
<dbReference type="AlphaFoldDB" id="A0A9J6E187"/>
<evidence type="ECO:0000313" key="2">
    <source>
        <dbReference type="EMBL" id="KAH8028319.1"/>
    </source>
</evidence>
<name>A0A9J6E187_RHIMP</name>
<accession>A0A9J6E187</accession>
<proteinExistence type="predicted"/>
<reference evidence="2" key="2">
    <citation type="submission" date="2021-09" db="EMBL/GenBank/DDBJ databases">
        <authorList>
            <person name="Jia N."/>
            <person name="Wang J."/>
            <person name="Shi W."/>
            <person name="Du L."/>
            <person name="Sun Y."/>
            <person name="Zhan W."/>
            <person name="Jiang J."/>
            <person name="Wang Q."/>
            <person name="Zhang B."/>
            <person name="Ji P."/>
            <person name="Sakyi L.B."/>
            <person name="Cui X."/>
            <person name="Yuan T."/>
            <person name="Jiang B."/>
            <person name="Yang W."/>
            <person name="Lam T.T.-Y."/>
            <person name="Chang Q."/>
            <person name="Ding S."/>
            <person name="Wang X."/>
            <person name="Zhu J."/>
            <person name="Ruan X."/>
            <person name="Zhao L."/>
            <person name="Wei J."/>
            <person name="Que T."/>
            <person name="Du C."/>
            <person name="Cheng J."/>
            <person name="Dai P."/>
            <person name="Han X."/>
            <person name="Huang E."/>
            <person name="Gao Y."/>
            <person name="Liu J."/>
            <person name="Shao H."/>
            <person name="Ye R."/>
            <person name="Li L."/>
            <person name="Wei W."/>
            <person name="Wang X."/>
            <person name="Wang C."/>
            <person name="Huo Q."/>
            <person name="Li W."/>
            <person name="Guo W."/>
            <person name="Chen H."/>
            <person name="Chen S."/>
            <person name="Zhou L."/>
            <person name="Zhou L."/>
            <person name="Ni X."/>
            <person name="Tian J."/>
            <person name="Zhou Y."/>
            <person name="Sheng Y."/>
            <person name="Liu T."/>
            <person name="Pan Y."/>
            <person name="Xia L."/>
            <person name="Li J."/>
            <person name="Zhao F."/>
            <person name="Cao W."/>
        </authorList>
    </citation>
    <scope>NUCLEOTIDE SEQUENCE</scope>
    <source>
        <strain evidence="2">Rmic-2018</strain>
        <tissue evidence="2">Larvae</tissue>
    </source>
</reference>
<sequence length="606" mass="65436">MTASSLKSENGDSITTVECGGRNVYATNGSALLESPSSEALQCKSPGSSVQTWEHLDNVVDSERPCSADKAAVLSSAGAEALTKPMSCEKFADVLESTEEKVATNLTLERESGSIKATSCTRPVSTKCADTRAILRYHADLRDVEKQEQTNVPTGGEKSVQECEMQANENATNVGICSAQSQDATGSRTLSNSDDKQPGAPEDDKKKTIEGRDKENEDSSANRDSTVLQCHELTCSSRFSTFSTSNKGAAPVQRSLNMTRTLRITTTNQFKPLNMRHSIMGIRGSDSDLLGRPLSVQSREVVLPRNLKRFEKGKKPSTHHRERDSTCNSSSKKSLSCNTSNSNNTETLASEVTARGSHSVTEAHVRACLGTSAVRSRTQTIGQNSSTALGDTVIESHANEAPLNTQENEGSKKCKSKGDKKSKIKLPFKKRACCRMSENWSHQKKDLVEGSLPVERKTKDPNAVAKDANGNFVEGERNESFVVFQEVPTTRAALKRNVLQESEDMDFAHLEYASDSALEERTISLVPESQYSTIGGADVNQATPISATLGGDTNVEGVKLHRSLPSEGECTATSIISKDDPPSNDVPTSAGSGSDIRHGGREKRQH</sequence>
<feature type="region of interest" description="Disordered" evidence="1">
    <location>
        <begin position="399"/>
        <end position="421"/>
    </location>
</feature>
<gene>
    <name evidence="2" type="ORF">HPB51_014975</name>
</gene>
<feature type="compositionally biased region" description="Low complexity" evidence="1">
    <location>
        <begin position="326"/>
        <end position="344"/>
    </location>
</feature>
<feature type="region of interest" description="Disordered" evidence="1">
    <location>
        <begin position="180"/>
        <end position="225"/>
    </location>
</feature>
<feature type="compositionally biased region" description="Basic and acidic residues" evidence="1">
    <location>
        <begin position="193"/>
        <end position="221"/>
    </location>
</feature>